<keyword evidence="10 13" id="KW-0539">Nucleus</keyword>
<dbReference type="OrthoDB" id="10261556at2759"/>
<keyword evidence="7 13" id="KW-0067">ATP-binding</keyword>
<organism evidence="17 18">
    <name type="scientific">Klebsormidium nitens</name>
    <name type="common">Green alga</name>
    <name type="synonym">Ulothrix nitens</name>
    <dbReference type="NCBI Taxonomy" id="105231"/>
    <lineage>
        <taxon>Eukaryota</taxon>
        <taxon>Viridiplantae</taxon>
        <taxon>Streptophyta</taxon>
        <taxon>Klebsormidiophyceae</taxon>
        <taxon>Klebsormidiales</taxon>
        <taxon>Klebsormidiaceae</taxon>
        <taxon>Klebsormidium</taxon>
    </lineage>
</organism>
<evidence type="ECO:0000256" key="7">
    <source>
        <dbReference type="ARBA" id="ARBA00022840"/>
    </source>
</evidence>
<keyword evidence="6 13" id="KW-0347">Helicase</keyword>
<dbReference type="CDD" id="cd17920">
    <property type="entry name" value="DEXHc_RecQ"/>
    <property type="match status" value="1"/>
</dbReference>
<dbReference type="GO" id="GO:0005634">
    <property type="term" value="C:nucleus"/>
    <property type="evidence" value="ECO:0007669"/>
    <property type="project" value="UniProtKB-SubCell"/>
</dbReference>
<dbReference type="Pfam" id="PF00270">
    <property type="entry name" value="DEAD"/>
    <property type="match status" value="1"/>
</dbReference>
<dbReference type="STRING" id="105231.A0A1Y1I869"/>
<dbReference type="SMART" id="SM00487">
    <property type="entry name" value="DEXDc"/>
    <property type="match status" value="1"/>
</dbReference>
<dbReference type="EMBL" id="DF237160">
    <property type="protein sequence ID" value="GAQ84897.1"/>
    <property type="molecule type" value="Genomic_DNA"/>
</dbReference>
<evidence type="ECO:0000256" key="9">
    <source>
        <dbReference type="ARBA" id="ARBA00023235"/>
    </source>
</evidence>
<dbReference type="GO" id="GO:0005694">
    <property type="term" value="C:chromosome"/>
    <property type="evidence" value="ECO:0000318"/>
    <property type="project" value="GO_Central"/>
</dbReference>
<dbReference type="FunFam" id="3.40.50.300:FF:002061">
    <property type="entry name" value="RecQ family DNA helicase"/>
    <property type="match status" value="1"/>
</dbReference>
<dbReference type="SMART" id="SM00490">
    <property type="entry name" value="HELICc"/>
    <property type="match status" value="1"/>
</dbReference>
<reference evidence="17 18" key="1">
    <citation type="journal article" date="2014" name="Nat. Commun.">
        <title>Klebsormidium flaccidum genome reveals primary factors for plant terrestrial adaptation.</title>
        <authorList>
            <person name="Hori K."/>
            <person name="Maruyama F."/>
            <person name="Fujisawa T."/>
            <person name="Togashi T."/>
            <person name="Yamamoto N."/>
            <person name="Seo M."/>
            <person name="Sato S."/>
            <person name="Yamada T."/>
            <person name="Mori H."/>
            <person name="Tajima N."/>
            <person name="Moriyama T."/>
            <person name="Ikeuchi M."/>
            <person name="Watanabe M."/>
            <person name="Wada H."/>
            <person name="Kobayashi K."/>
            <person name="Saito M."/>
            <person name="Masuda T."/>
            <person name="Sasaki-Sekimoto Y."/>
            <person name="Mashiguchi K."/>
            <person name="Awai K."/>
            <person name="Shimojima M."/>
            <person name="Masuda S."/>
            <person name="Iwai M."/>
            <person name="Nobusawa T."/>
            <person name="Narise T."/>
            <person name="Kondo S."/>
            <person name="Saito H."/>
            <person name="Sato R."/>
            <person name="Murakawa M."/>
            <person name="Ihara Y."/>
            <person name="Oshima-Yamada Y."/>
            <person name="Ohtaka K."/>
            <person name="Satoh M."/>
            <person name="Sonobe K."/>
            <person name="Ishii M."/>
            <person name="Ohtani R."/>
            <person name="Kanamori-Sato M."/>
            <person name="Honoki R."/>
            <person name="Miyazaki D."/>
            <person name="Mochizuki H."/>
            <person name="Umetsu J."/>
            <person name="Higashi K."/>
            <person name="Shibata D."/>
            <person name="Kamiya Y."/>
            <person name="Sato N."/>
            <person name="Nakamura Y."/>
            <person name="Tabata S."/>
            <person name="Ida S."/>
            <person name="Kurokawa K."/>
            <person name="Ohta H."/>
        </authorList>
    </citation>
    <scope>NUCLEOTIDE SEQUENCE [LARGE SCALE GENOMIC DNA]</scope>
    <source>
        <strain evidence="17 18">NIES-2285</strain>
    </source>
</reference>
<dbReference type="PROSITE" id="PS51192">
    <property type="entry name" value="HELICASE_ATP_BIND_1"/>
    <property type="match status" value="1"/>
</dbReference>
<sequence length="759" mass="83120">MKAALSFMRQRVPERPGDSSLPVEGGKQGQSGSLKVEQARSVLQRFFGHAHFRGQQERAVLAALNGRDCFVLMPTGGGKSVCYQCPALCGRGLALVVSPLIALMEDQVAALKRKNVPAEFLSSTQKTSLKAEIYDDLASGRPETKLLYVTPELIATKGFMAKLRKLHGRGLLSLIAIDESHCISAWGHDFRPSYGRLAALKEQLPGVPVMALTATANKTVQEDILRSLNLERPLIFQASFNRPNIRYEVRFKDVLPGQDPYRDLVRLLNAEPGQCAIVYCLSRSSCDGLAARLLSNGIPCKPYHAGLPDAERSRTLKDWVTGRIPVVAATIAFGMGIDRADVRLVVHFNMPKSIEGFYQESGRAGRDGQPAKSVLYYGSEDESLMQFILRKEVAKMQQKQGPKAANTEHAYEAFQEVVKYCQEAGCRRKRLLAYFGENVDVSLCEGKGCDACADPQKLDLMLAQLARKMSERAAGTSNYRGNMASSTAVEDGYEYPKSYRDSEFWNRDDEDGAPKEGEDDVSESSEDEEAVAAAQRVSKSLGKQATFKESLNKYERAEEAYDRQSLKSKSAAASNRNAITDALREQIRQNVLQKLEKSPAAASTSKETLSNAARELERESFAKCGKSSREVYKSHALGLMRWAANATLEQLCARFGALFEASDGAASASGSASKVVTGVEGQRQTAAALSGQKRKIDGSSTKKNVVGRSSVDASKQRGIGTGPEQFSQPPPILSFDEFREQEKVQRKKATCKNSDAIDP</sequence>
<dbReference type="GO" id="GO:0009378">
    <property type="term" value="F:four-way junction helicase activity"/>
    <property type="evidence" value="ECO:0000318"/>
    <property type="project" value="GO_Central"/>
</dbReference>
<dbReference type="PROSITE" id="PS51194">
    <property type="entry name" value="HELICASE_CTER"/>
    <property type="match status" value="1"/>
</dbReference>
<feature type="domain" description="Helicase ATP-binding" evidence="15">
    <location>
        <begin position="60"/>
        <end position="234"/>
    </location>
</feature>
<evidence type="ECO:0000256" key="10">
    <source>
        <dbReference type="ARBA" id="ARBA00023242"/>
    </source>
</evidence>
<dbReference type="Pfam" id="PF16124">
    <property type="entry name" value="RecQ_Zn_bind"/>
    <property type="match status" value="1"/>
</dbReference>
<evidence type="ECO:0000256" key="8">
    <source>
        <dbReference type="ARBA" id="ARBA00023125"/>
    </source>
</evidence>
<evidence type="ECO:0000313" key="17">
    <source>
        <dbReference type="EMBL" id="GAQ84897.1"/>
    </source>
</evidence>
<dbReference type="GO" id="GO:0005737">
    <property type="term" value="C:cytoplasm"/>
    <property type="evidence" value="ECO:0000318"/>
    <property type="project" value="GO_Central"/>
</dbReference>
<comment type="similarity">
    <text evidence="2 13">Belongs to the helicase family. RecQ subfamily.</text>
</comment>
<keyword evidence="4 13" id="KW-0547">Nucleotide-binding</keyword>
<keyword evidence="3" id="KW-0479">Metal-binding</keyword>
<dbReference type="GO" id="GO:0005524">
    <property type="term" value="F:ATP binding"/>
    <property type="evidence" value="ECO:0007669"/>
    <property type="project" value="UniProtKB-KW"/>
</dbReference>
<dbReference type="GO" id="GO:0016887">
    <property type="term" value="F:ATP hydrolysis activity"/>
    <property type="evidence" value="ECO:0007669"/>
    <property type="project" value="RHEA"/>
</dbReference>
<evidence type="ECO:0000256" key="13">
    <source>
        <dbReference type="RuleBase" id="RU364117"/>
    </source>
</evidence>
<dbReference type="GO" id="GO:0003677">
    <property type="term" value="F:DNA binding"/>
    <property type="evidence" value="ECO:0007669"/>
    <property type="project" value="UniProtKB-KW"/>
</dbReference>
<feature type="region of interest" description="Disordered" evidence="14">
    <location>
        <begin position="1"/>
        <end position="33"/>
    </location>
</feature>
<evidence type="ECO:0000259" key="16">
    <source>
        <dbReference type="PROSITE" id="PS51194"/>
    </source>
</evidence>
<evidence type="ECO:0000256" key="1">
    <source>
        <dbReference type="ARBA" id="ARBA00004123"/>
    </source>
</evidence>
<comment type="subcellular location">
    <subcellularLocation>
        <location evidence="1 13">Nucleus</location>
    </subcellularLocation>
</comment>
<dbReference type="PANTHER" id="PTHR13710">
    <property type="entry name" value="DNA HELICASE RECQ FAMILY MEMBER"/>
    <property type="match status" value="1"/>
</dbReference>
<dbReference type="EC" id="5.6.2.4" evidence="13"/>
<comment type="catalytic activity">
    <reaction evidence="11 13">
        <text>Couples ATP hydrolysis with the unwinding of duplex DNA by translocating in the 3'-5' direction.</text>
        <dbReference type="EC" id="5.6.2.4"/>
    </reaction>
</comment>
<evidence type="ECO:0000256" key="4">
    <source>
        <dbReference type="ARBA" id="ARBA00022741"/>
    </source>
</evidence>
<dbReference type="InterPro" id="IPR032284">
    <property type="entry name" value="RecQ_Zn-bd"/>
</dbReference>
<dbReference type="NCBIfam" id="TIGR00614">
    <property type="entry name" value="recQ_fam"/>
    <property type="match status" value="1"/>
</dbReference>
<feature type="compositionally biased region" description="Basic and acidic residues" evidence="14">
    <location>
        <begin position="500"/>
        <end position="516"/>
    </location>
</feature>
<feature type="region of interest" description="Disordered" evidence="14">
    <location>
        <begin position="686"/>
        <end position="759"/>
    </location>
</feature>
<evidence type="ECO:0000256" key="12">
    <source>
        <dbReference type="ARBA" id="ARBA00049360"/>
    </source>
</evidence>
<dbReference type="Pfam" id="PF00271">
    <property type="entry name" value="Helicase_C"/>
    <property type="match status" value="1"/>
</dbReference>
<keyword evidence="9" id="KW-0413">Isomerase</keyword>
<evidence type="ECO:0000256" key="14">
    <source>
        <dbReference type="SAM" id="MobiDB-lite"/>
    </source>
</evidence>
<dbReference type="SUPFAM" id="SSF52540">
    <property type="entry name" value="P-loop containing nucleoside triphosphate hydrolases"/>
    <property type="match status" value="1"/>
</dbReference>
<dbReference type="GO" id="GO:0043138">
    <property type="term" value="F:3'-5' DNA helicase activity"/>
    <property type="evidence" value="ECO:0000318"/>
    <property type="project" value="GO_Central"/>
</dbReference>
<keyword evidence="5 13" id="KW-0378">Hydrolase</keyword>
<evidence type="ECO:0000256" key="11">
    <source>
        <dbReference type="ARBA" id="ARBA00034617"/>
    </source>
</evidence>
<dbReference type="InterPro" id="IPR027417">
    <property type="entry name" value="P-loop_NTPase"/>
</dbReference>
<accession>A0A1Y1I869</accession>
<dbReference type="AlphaFoldDB" id="A0A1Y1I869"/>
<gene>
    <name evidence="17" type="ORF">KFL_002110150</name>
</gene>
<protein>
    <recommendedName>
        <fullName evidence="13">ATP-dependent DNA helicase</fullName>
        <ecNumber evidence="13">5.6.2.4</ecNumber>
    </recommendedName>
</protein>
<feature type="compositionally biased region" description="Acidic residues" evidence="14">
    <location>
        <begin position="517"/>
        <end position="530"/>
    </location>
</feature>
<feature type="region of interest" description="Disordered" evidence="14">
    <location>
        <begin position="500"/>
        <end position="538"/>
    </location>
</feature>
<dbReference type="InterPro" id="IPR004589">
    <property type="entry name" value="DNA_helicase_ATP-dep_RecQ"/>
</dbReference>
<name>A0A1Y1I869_KLENI</name>
<dbReference type="OMA" id="RIVCHYN"/>
<evidence type="ECO:0000313" key="18">
    <source>
        <dbReference type="Proteomes" id="UP000054558"/>
    </source>
</evidence>
<evidence type="ECO:0000256" key="2">
    <source>
        <dbReference type="ARBA" id="ARBA00005446"/>
    </source>
</evidence>
<dbReference type="PANTHER" id="PTHR13710:SF155">
    <property type="entry name" value="ATP-DEPENDENT DNA HELICASE Q-LIKE 3"/>
    <property type="match status" value="1"/>
</dbReference>
<feature type="domain" description="Helicase C-terminal" evidence="16">
    <location>
        <begin position="263"/>
        <end position="409"/>
    </location>
</feature>
<dbReference type="InterPro" id="IPR011545">
    <property type="entry name" value="DEAD/DEAH_box_helicase_dom"/>
</dbReference>
<dbReference type="InterPro" id="IPR014001">
    <property type="entry name" value="Helicase_ATP-bd"/>
</dbReference>
<dbReference type="FunFam" id="3.40.50.300:FF:000444">
    <property type="entry name" value="ATP-dependent DNA helicase"/>
    <property type="match status" value="1"/>
</dbReference>
<keyword evidence="18" id="KW-1185">Reference proteome</keyword>
<dbReference type="GO" id="GO:0046872">
    <property type="term" value="F:metal ion binding"/>
    <property type="evidence" value="ECO:0007669"/>
    <property type="project" value="UniProtKB-KW"/>
</dbReference>
<dbReference type="Gene3D" id="3.40.50.300">
    <property type="entry name" value="P-loop containing nucleotide triphosphate hydrolases"/>
    <property type="match status" value="2"/>
</dbReference>
<evidence type="ECO:0000259" key="15">
    <source>
        <dbReference type="PROSITE" id="PS51192"/>
    </source>
</evidence>
<evidence type="ECO:0000256" key="3">
    <source>
        <dbReference type="ARBA" id="ARBA00022723"/>
    </source>
</evidence>
<dbReference type="Proteomes" id="UP000054558">
    <property type="component" value="Unassembled WGS sequence"/>
</dbReference>
<evidence type="ECO:0000256" key="6">
    <source>
        <dbReference type="ARBA" id="ARBA00022806"/>
    </source>
</evidence>
<evidence type="ECO:0000256" key="5">
    <source>
        <dbReference type="ARBA" id="ARBA00022801"/>
    </source>
</evidence>
<keyword evidence="8" id="KW-0238">DNA-binding</keyword>
<dbReference type="GO" id="GO:0000724">
    <property type="term" value="P:double-strand break repair via homologous recombination"/>
    <property type="evidence" value="ECO:0000318"/>
    <property type="project" value="GO_Central"/>
</dbReference>
<dbReference type="GO" id="GO:0006260">
    <property type="term" value="P:DNA replication"/>
    <property type="evidence" value="ECO:0000318"/>
    <property type="project" value="GO_Central"/>
</dbReference>
<proteinExistence type="inferred from homology"/>
<dbReference type="CDD" id="cd18794">
    <property type="entry name" value="SF2_C_RecQ"/>
    <property type="match status" value="1"/>
</dbReference>
<dbReference type="InterPro" id="IPR001650">
    <property type="entry name" value="Helicase_C-like"/>
</dbReference>
<comment type="catalytic activity">
    <reaction evidence="12 13">
        <text>ATP + H2O = ADP + phosphate + H(+)</text>
        <dbReference type="Rhea" id="RHEA:13065"/>
        <dbReference type="ChEBI" id="CHEBI:15377"/>
        <dbReference type="ChEBI" id="CHEBI:15378"/>
        <dbReference type="ChEBI" id="CHEBI:30616"/>
        <dbReference type="ChEBI" id="CHEBI:43474"/>
        <dbReference type="ChEBI" id="CHEBI:456216"/>
    </reaction>
</comment>